<feature type="domain" description="AAA" evidence="1">
    <location>
        <begin position="109"/>
        <end position="277"/>
    </location>
</feature>
<comment type="caution">
    <text evidence="2">The sequence shown here is derived from an EMBL/GenBank/DDBJ whole genome shotgun (WGS) entry which is preliminary data.</text>
</comment>
<name>A0ABS9X812_9GAMM</name>
<reference evidence="2" key="1">
    <citation type="submission" date="2022-01" db="EMBL/GenBank/DDBJ databases">
        <title>Colwellia maritima, isolated from seawater.</title>
        <authorList>
            <person name="Kristyanto S."/>
            <person name="Jung J."/>
            <person name="Jeon C.O."/>
        </authorList>
    </citation>
    <scope>NUCLEOTIDE SEQUENCE</scope>
    <source>
        <strain evidence="2">MSW7</strain>
    </source>
</reference>
<dbReference type="Gene3D" id="3.40.50.300">
    <property type="entry name" value="P-loop containing nucleotide triphosphate hydrolases"/>
    <property type="match status" value="1"/>
</dbReference>
<dbReference type="CDD" id="cd02042">
    <property type="entry name" value="ParAB_family"/>
    <property type="match status" value="1"/>
</dbReference>
<dbReference type="SUPFAM" id="SSF52540">
    <property type="entry name" value="P-loop containing nucleoside triphosphate hydrolases"/>
    <property type="match status" value="1"/>
</dbReference>
<dbReference type="Gene3D" id="1.10.1660.10">
    <property type="match status" value="1"/>
</dbReference>
<keyword evidence="3" id="KW-1185">Reference proteome</keyword>
<dbReference type="InterPro" id="IPR009061">
    <property type="entry name" value="DNA-bd_dom_put_sf"/>
</dbReference>
<proteinExistence type="predicted"/>
<dbReference type="PANTHER" id="PTHR13696:SF52">
    <property type="entry name" value="PARA FAMILY PROTEIN CT_582"/>
    <property type="match status" value="1"/>
</dbReference>
<dbReference type="InterPro" id="IPR050678">
    <property type="entry name" value="DNA_Partitioning_ATPase"/>
</dbReference>
<gene>
    <name evidence="2" type="ORF">L3081_24180</name>
</gene>
<evidence type="ECO:0000259" key="1">
    <source>
        <dbReference type="Pfam" id="PF13614"/>
    </source>
</evidence>
<dbReference type="PANTHER" id="PTHR13696">
    <property type="entry name" value="P-LOOP CONTAINING NUCLEOSIDE TRIPHOSPHATE HYDROLASE"/>
    <property type="match status" value="1"/>
</dbReference>
<protein>
    <submittedName>
        <fullName evidence="2">AAA family ATPase</fullName>
    </submittedName>
</protein>
<dbReference type="Pfam" id="PF13614">
    <property type="entry name" value="AAA_31"/>
    <property type="match status" value="1"/>
</dbReference>
<sequence length="389" mass="44171">MKKNKALHDLDEIISLCDAYVQVSHHEANKPEHQKRFRHFSINEAAKLVGRDRSTIRKLELSGALPPPIRDSKNRPRYTIELINGMRKYFGINPSRNQDTDEPITLVNANFKGGCGKTTTTASLSHYLAIQGHKVLVVDMDSQASLTSFFGYMPDLDFSQESTVLPYFKGEKDDLKYAILKTHIDNVDIIPSCLELYHAEIGSVSHIAELDDQQDKVDFFYTLKYGLDTVKDDYDIILIDSPPSLGIISICVLLAADALLIPCAAKMPDFTSTAQFFRMFRDYIQLISPEKSYKFMKVVTSLYDTRDSSQAKMQEVQKGCFMDSLLKTPLFRSDEIGNSAADFRTPYDHDKLNKRVVDAMETTFSEIETEILKTWPSKHKELIEKGVIV</sequence>
<dbReference type="EMBL" id="JAKKSL010000007">
    <property type="protein sequence ID" value="MCI2285927.1"/>
    <property type="molecule type" value="Genomic_DNA"/>
</dbReference>
<evidence type="ECO:0000313" key="2">
    <source>
        <dbReference type="EMBL" id="MCI2285927.1"/>
    </source>
</evidence>
<dbReference type="SUPFAM" id="SSF46955">
    <property type="entry name" value="Putative DNA-binding domain"/>
    <property type="match status" value="1"/>
</dbReference>
<dbReference type="InterPro" id="IPR025669">
    <property type="entry name" value="AAA_dom"/>
</dbReference>
<dbReference type="RefSeq" id="WP_242288959.1">
    <property type="nucleotide sequence ID" value="NZ_JAKKSL010000007.1"/>
</dbReference>
<accession>A0ABS9X812</accession>
<dbReference type="Proteomes" id="UP001139646">
    <property type="component" value="Unassembled WGS sequence"/>
</dbReference>
<organism evidence="2 3">
    <name type="scientific">Colwellia maritima</name>
    <dbReference type="NCBI Taxonomy" id="2912588"/>
    <lineage>
        <taxon>Bacteria</taxon>
        <taxon>Pseudomonadati</taxon>
        <taxon>Pseudomonadota</taxon>
        <taxon>Gammaproteobacteria</taxon>
        <taxon>Alteromonadales</taxon>
        <taxon>Colwelliaceae</taxon>
        <taxon>Colwellia</taxon>
    </lineage>
</organism>
<evidence type="ECO:0000313" key="3">
    <source>
        <dbReference type="Proteomes" id="UP001139646"/>
    </source>
</evidence>
<dbReference type="InterPro" id="IPR027417">
    <property type="entry name" value="P-loop_NTPase"/>
</dbReference>